<evidence type="ECO:0000313" key="1">
    <source>
        <dbReference type="EMBL" id="MCP2358312.1"/>
    </source>
</evidence>
<protein>
    <submittedName>
        <fullName evidence="1">Uncharacterized protein</fullName>
    </submittedName>
</protein>
<proteinExistence type="predicted"/>
<dbReference type="AlphaFoldDB" id="A0A9X2K2F0"/>
<organism evidence="1 2">
    <name type="scientific">Nonomuraea thailandensis</name>
    <dbReference type="NCBI Taxonomy" id="1188745"/>
    <lineage>
        <taxon>Bacteria</taxon>
        <taxon>Bacillati</taxon>
        <taxon>Actinomycetota</taxon>
        <taxon>Actinomycetes</taxon>
        <taxon>Streptosporangiales</taxon>
        <taxon>Streptosporangiaceae</taxon>
        <taxon>Nonomuraea</taxon>
    </lineage>
</organism>
<dbReference type="EMBL" id="JAMZEB010000002">
    <property type="protein sequence ID" value="MCP2358312.1"/>
    <property type="molecule type" value="Genomic_DNA"/>
</dbReference>
<accession>A0A9X2K2F0</accession>
<sequence length="65" mass="6938">MQRDGPTQIPAAFTVPEDVDEALVDFPFAGAGPITAQVVFRVQPESRAFGDSLAALPSHTGMRPR</sequence>
<gene>
    <name evidence="1" type="ORF">HD597_005332</name>
</gene>
<keyword evidence="2" id="KW-1185">Reference proteome</keyword>
<dbReference type="RefSeq" id="WP_253745393.1">
    <property type="nucleotide sequence ID" value="NZ_BAABKA010000065.1"/>
</dbReference>
<name>A0A9X2K2F0_9ACTN</name>
<dbReference type="Proteomes" id="UP001139648">
    <property type="component" value="Unassembled WGS sequence"/>
</dbReference>
<comment type="caution">
    <text evidence="1">The sequence shown here is derived from an EMBL/GenBank/DDBJ whole genome shotgun (WGS) entry which is preliminary data.</text>
</comment>
<evidence type="ECO:0000313" key="2">
    <source>
        <dbReference type="Proteomes" id="UP001139648"/>
    </source>
</evidence>
<reference evidence="1" key="1">
    <citation type="submission" date="2022-06" db="EMBL/GenBank/DDBJ databases">
        <title>Sequencing the genomes of 1000 actinobacteria strains.</title>
        <authorList>
            <person name="Klenk H.-P."/>
        </authorList>
    </citation>
    <scope>NUCLEOTIDE SEQUENCE</scope>
    <source>
        <strain evidence="1">DSM 46694</strain>
    </source>
</reference>